<dbReference type="Proteomes" id="UP000018808">
    <property type="component" value="Segment"/>
</dbReference>
<gene>
    <name evidence="1" type="ORF">S-MbCM7_126</name>
</gene>
<evidence type="ECO:0008006" key="3">
    <source>
        <dbReference type="Google" id="ProtNLM"/>
    </source>
</evidence>
<evidence type="ECO:0000313" key="1">
    <source>
        <dbReference type="EMBL" id="AHB80540.1"/>
    </source>
</evidence>
<dbReference type="OrthoDB" id="26184at10239"/>
<dbReference type="RefSeq" id="YP_009008260.1">
    <property type="nucleotide sequence ID" value="NC_023587.1"/>
</dbReference>
<accession>V5UT68</accession>
<organism evidence="1 2">
    <name type="scientific">Synechococcus phage ACG-2014h</name>
    <dbReference type="NCBI Taxonomy" id="1340810"/>
    <lineage>
        <taxon>Viruses</taxon>
        <taxon>Duplodnaviria</taxon>
        <taxon>Heunggongvirae</taxon>
        <taxon>Uroviricota</taxon>
        <taxon>Caudoviricetes</taxon>
        <taxon>Pantevenvirales</taxon>
        <taxon>Kyanoviridae</taxon>
        <taxon>Sedonavirus</taxon>
        <taxon>Sedonavirus tusconh</taxon>
    </lineage>
</organism>
<reference evidence="1 2" key="1">
    <citation type="journal article" date="2014" name="Nature">
        <title>Viral tagging reveals discrete populations in Synechococcus viral genome sequence space.</title>
        <authorList>
            <person name="Deng L."/>
            <person name="Ignacio Espinoza J.C."/>
            <person name="Gregory A.C."/>
            <person name="Poulos B.T."/>
            <person name="Weitz J.S."/>
            <person name="Hugenholtz P."/>
            <person name="Sullivan M.B."/>
        </authorList>
    </citation>
    <scope>NUCLEOTIDE SEQUENCE [LARGE SCALE GENOMIC DNA]</scope>
</reference>
<dbReference type="GeneID" id="18504702"/>
<dbReference type="KEGG" id="vg:18504702"/>
<keyword evidence="2" id="KW-1185">Reference proteome</keyword>
<name>V5UT68_9CAUD</name>
<dbReference type="Pfam" id="PF11360">
    <property type="entry name" value="DUF3110"/>
    <property type="match status" value="1"/>
</dbReference>
<sequence length="91" mass="10568">MSSDMFIVTLQDHPDGVYSVFDEVEDRVIPIFMEEDDADRYLMMLQEDEDYPQMQIVEVDGGTLIDACETRDHKYAIITTDDFLIPPQDTE</sequence>
<evidence type="ECO:0000313" key="2">
    <source>
        <dbReference type="Proteomes" id="UP000018808"/>
    </source>
</evidence>
<dbReference type="InterPro" id="IPR021503">
    <property type="entry name" value="DUF3110"/>
</dbReference>
<proteinExistence type="predicted"/>
<dbReference type="EMBL" id="KF156338">
    <property type="protein sequence ID" value="AHB80540.1"/>
    <property type="molecule type" value="Genomic_DNA"/>
</dbReference>
<protein>
    <recommendedName>
        <fullName evidence="3">DUF3110 domain-containing protein</fullName>
    </recommendedName>
</protein>